<dbReference type="Gene3D" id="1.10.510.10">
    <property type="entry name" value="Transferase(Phosphotransferase) domain 1"/>
    <property type="match status" value="1"/>
</dbReference>
<dbReference type="Proteomes" id="UP000803844">
    <property type="component" value="Unassembled WGS sequence"/>
</dbReference>
<name>A0A9P4XZ17_CRYP1</name>
<keyword evidence="2" id="KW-1185">Reference proteome</keyword>
<reference evidence="1" key="1">
    <citation type="journal article" date="2020" name="Phytopathology">
        <title>Genome sequence of the chestnut blight fungus Cryphonectria parasitica EP155: A fundamental resource for an archetypical invasive plant pathogen.</title>
        <authorList>
            <person name="Crouch J.A."/>
            <person name="Dawe A."/>
            <person name="Aerts A."/>
            <person name="Barry K."/>
            <person name="Churchill A.C.L."/>
            <person name="Grimwood J."/>
            <person name="Hillman B."/>
            <person name="Milgroom M.G."/>
            <person name="Pangilinan J."/>
            <person name="Smith M."/>
            <person name="Salamov A."/>
            <person name="Schmutz J."/>
            <person name="Yadav J."/>
            <person name="Grigoriev I.V."/>
            <person name="Nuss D."/>
        </authorList>
    </citation>
    <scope>NUCLEOTIDE SEQUENCE</scope>
    <source>
        <strain evidence="1">EP155</strain>
    </source>
</reference>
<accession>A0A9P4XZ17</accession>
<dbReference type="InterPro" id="IPR011009">
    <property type="entry name" value="Kinase-like_dom_sf"/>
</dbReference>
<dbReference type="RefSeq" id="XP_040774492.1">
    <property type="nucleotide sequence ID" value="XM_040920700.1"/>
</dbReference>
<dbReference type="EMBL" id="MU032349">
    <property type="protein sequence ID" value="KAF3763531.1"/>
    <property type="molecule type" value="Genomic_DNA"/>
</dbReference>
<dbReference type="GeneID" id="63837829"/>
<protein>
    <recommendedName>
        <fullName evidence="3">Protein kinase domain-containing protein</fullName>
    </recommendedName>
</protein>
<sequence>MSAQQAVQESSCQCGQQSPALAAFNTVPTGGGHTPAGPWVAPEVWGSSQEKPFNDKADVWALAVSWIYAFRADYTPQQPGTLDDDPLQPAKVDRRPEHGLLCGVVKQILLEDRITQPFCHLLLSMLSWDSAARPSAAEALCHLAWEPLRIRKELEREDRIRTPSEGAKKVRLLSPEDL</sequence>
<dbReference type="OrthoDB" id="5979581at2759"/>
<proteinExistence type="predicted"/>
<gene>
    <name evidence="1" type="ORF">M406DRAFT_332019</name>
</gene>
<evidence type="ECO:0000313" key="2">
    <source>
        <dbReference type="Proteomes" id="UP000803844"/>
    </source>
</evidence>
<dbReference type="SUPFAM" id="SSF56112">
    <property type="entry name" value="Protein kinase-like (PK-like)"/>
    <property type="match status" value="1"/>
</dbReference>
<comment type="caution">
    <text evidence="1">The sequence shown here is derived from an EMBL/GenBank/DDBJ whole genome shotgun (WGS) entry which is preliminary data.</text>
</comment>
<evidence type="ECO:0008006" key="3">
    <source>
        <dbReference type="Google" id="ProtNLM"/>
    </source>
</evidence>
<organism evidence="1 2">
    <name type="scientific">Cryphonectria parasitica (strain ATCC 38755 / EP155)</name>
    <dbReference type="NCBI Taxonomy" id="660469"/>
    <lineage>
        <taxon>Eukaryota</taxon>
        <taxon>Fungi</taxon>
        <taxon>Dikarya</taxon>
        <taxon>Ascomycota</taxon>
        <taxon>Pezizomycotina</taxon>
        <taxon>Sordariomycetes</taxon>
        <taxon>Sordariomycetidae</taxon>
        <taxon>Diaporthales</taxon>
        <taxon>Cryphonectriaceae</taxon>
        <taxon>Cryphonectria-Endothia species complex</taxon>
        <taxon>Cryphonectria</taxon>
    </lineage>
</organism>
<evidence type="ECO:0000313" key="1">
    <source>
        <dbReference type="EMBL" id="KAF3763531.1"/>
    </source>
</evidence>
<dbReference type="AlphaFoldDB" id="A0A9P4XZ17"/>